<dbReference type="InterPro" id="IPR017872">
    <property type="entry name" value="Pyrmidine_PPase_CS"/>
</dbReference>
<evidence type="ECO:0000256" key="6">
    <source>
        <dbReference type="ARBA" id="ARBA00014680"/>
    </source>
</evidence>
<dbReference type="FunFam" id="3.40.1030.10:FF:000003">
    <property type="entry name" value="Pyrimidine-nucleoside phosphorylase"/>
    <property type="match status" value="1"/>
</dbReference>
<evidence type="ECO:0000259" key="11">
    <source>
        <dbReference type="SMART" id="SM00941"/>
    </source>
</evidence>
<comment type="catalytic activity">
    <reaction evidence="9">
        <text>uridine + phosphate = alpha-D-ribose 1-phosphate + uracil</text>
        <dbReference type="Rhea" id="RHEA:24388"/>
        <dbReference type="ChEBI" id="CHEBI:16704"/>
        <dbReference type="ChEBI" id="CHEBI:17568"/>
        <dbReference type="ChEBI" id="CHEBI:43474"/>
        <dbReference type="ChEBI" id="CHEBI:57720"/>
        <dbReference type="EC" id="2.4.2.2"/>
    </reaction>
</comment>
<reference evidence="12 13" key="1">
    <citation type="submission" date="2018-08" db="EMBL/GenBank/DDBJ databases">
        <title>A genome reference for cultivated species of the human gut microbiota.</title>
        <authorList>
            <person name="Zou Y."/>
            <person name="Xue W."/>
            <person name="Luo G."/>
        </authorList>
    </citation>
    <scope>NUCLEOTIDE SEQUENCE [LARGE SCALE GENOMIC DNA]</scope>
    <source>
        <strain evidence="12 13">AM07-24</strain>
    </source>
</reference>
<dbReference type="Gene3D" id="3.90.1170.30">
    <property type="entry name" value="Pyrimidine nucleoside phosphorylase-like, C-terminal domain"/>
    <property type="match status" value="1"/>
</dbReference>
<dbReference type="InterPro" id="IPR018090">
    <property type="entry name" value="Pyrmidine_PPas_bac/euk"/>
</dbReference>
<dbReference type="EMBL" id="QRMS01000001">
    <property type="protein sequence ID" value="RHJ89349.1"/>
    <property type="molecule type" value="Genomic_DNA"/>
</dbReference>
<evidence type="ECO:0000256" key="5">
    <source>
        <dbReference type="ARBA" id="ARBA00011889"/>
    </source>
</evidence>
<dbReference type="PANTHER" id="PTHR10515:SF0">
    <property type="entry name" value="THYMIDINE PHOSPHORYLASE"/>
    <property type="match status" value="1"/>
</dbReference>
<dbReference type="GO" id="GO:0006206">
    <property type="term" value="P:pyrimidine nucleobase metabolic process"/>
    <property type="evidence" value="ECO:0007669"/>
    <property type="project" value="InterPro"/>
</dbReference>
<evidence type="ECO:0000313" key="13">
    <source>
        <dbReference type="Proteomes" id="UP000284841"/>
    </source>
</evidence>
<dbReference type="GO" id="GO:0005829">
    <property type="term" value="C:cytosol"/>
    <property type="evidence" value="ECO:0007669"/>
    <property type="project" value="TreeGrafter"/>
</dbReference>
<dbReference type="InterPro" id="IPR013102">
    <property type="entry name" value="PYNP_C"/>
</dbReference>
<dbReference type="GO" id="GO:0004850">
    <property type="term" value="F:uridine phosphorylase activity"/>
    <property type="evidence" value="ECO:0007669"/>
    <property type="project" value="RHEA"/>
</dbReference>
<gene>
    <name evidence="12" type="ORF">DW099_01875</name>
</gene>
<dbReference type="RefSeq" id="WP_118333444.1">
    <property type="nucleotide sequence ID" value="NZ_AP025567.1"/>
</dbReference>
<protein>
    <recommendedName>
        <fullName evidence="6">Pyrimidine-nucleoside phosphorylase</fullName>
        <ecNumber evidence="5">2.4.2.2</ecNumber>
    </recommendedName>
</protein>
<comment type="catalytic activity">
    <reaction evidence="1">
        <text>2'-deoxyuridine + phosphate = 2-deoxy-alpha-D-ribose 1-phosphate + uracil</text>
        <dbReference type="Rhea" id="RHEA:22824"/>
        <dbReference type="ChEBI" id="CHEBI:16450"/>
        <dbReference type="ChEBI" id="CHEBI:17568"/>
        <dbReference type="ChEBI" id="CHEBI:43474"/>
        <dbReference type="ChEBI" id="CHEBI:57259"/>
        <dbReference type="EC" id="2.4.2.2"/>
    </reaction>
</comment>
<comment type="subunit">
    <text evidence="4">Homodimer.</text>
</comment>
<dbReference type="NCBIfam" id="NF004490">
    <property type="entry name" value="PRK05820.1"/>
    <property type="match status" value="1"/>
</dbReference>
<evidence type="ECO:0000256" key="4">
    <source>
        <dbReference type="ARBA" id="ARBA00011738"/>
    </source>
</evidence>
<dbReference type="Gene3D" id="1.20.970.10">
    <property type="entry name" value="Transferase, Pyrimidine Nucleoside Phosphorylase, Chain C"/>
    <property type="match status" value="1"/>
</dbReference>
<dbReference type="OrthoDB" id="9763887at2"/>
<dbReference type="GO" id="GO:0004645">
    <property type="term" value="F:1,4-alpha-oligoglucan phosphorylase activity"/>
    <property type="evidence" value="ECO:0007669"/>
    <property type="project" value="InterPro"/>
</dbReference>
<comment type="catalytic activity">
    <reaction evidence="10">
        <text>thymidine + phosphate = 2-deoxy-alpha-D-ribose 1-phosphate + thymine</text>
        <dbReference type="Rhea" id="RHEA:16037"/>
        <dbReference type="ChEBI" id="CHEBI:17748"/>
        <dbReference type="ChEBI" id="CHEBI:17821"/>
        <dbReference type="ChEBI" id="CHEBI:43474"/>
        <dbReference type="ChEBI" id="CHEBI:57259"/>
        <dbReference type="EC" id="2.4.2.2"/>
    </reaction>
</comment>
<dbReference type="GO" id="GO:0047847">
    <property type="term" value="F:deoxyuridine phosphorylase activity"/>
    <property type="evidence" value="ECO:0007669"/>
    <property type="project" value="RHEA"/>
</dbReference>
<dbReference type="InterPro" id="IPR036566">
    <property type="entry name" value="PYNP-like_C_sf"/>
</dbReference>
<keyword evidence="13" id="KW-1185">Reference proteome</keyword>
<dbReference type="SUPFAM" id="SSF54680">
    <property type="entry name" value="Pyrimidine nucleoside phosphorylase C-terminal domain"/>
    <property type="match status" value="1"/>
</dbReference>
<dbReference type="InterPro" id="IPR036320">
    <property type="entry name" value="Glycosyl_Trfase_fam3_N_dom_sf"/>
</dbReference>
<keyword evidence="8 12" id="KW-0808">Transferase</keyword>
<dbReference type="Gene3D" id="3.40.1030.10">
    <property type="entry name" value="Nucleoside phosphorylase/phosphoribosyltransferase catalytic domain"/>
    <property type="match status" value="1"/>
</dbReference>
<dbReference type="SUPFAM" id="SSF47648">
    <property type="entry name" value="Nucleoside phosphorylase/phosphoribosyltransferase N-terminal domain"/>
    <property type="match status" value="1"/>
</dbReference>
<keyword evidence="7 12" id="KW-0328">Glycosyltransferase</keyword>
<proteinExistence type="inferred from homology"/>
<evidence type="ECO:0000256" key="3">
    <source>
        <dbReference type="ARBA" id="ARBA00006915"/>
    </source>
</evidence>
<evidence type="ECO:0000256" key="7">
    <source>
        <dbReference type="ARBA" id="ARBA00022676"/>
    </source>
</evidence>
<dbReference type="NCBIfam" id="TIGR02644">
    <property type="entry name" value="Y_phosphoryl"/>
    <property type="match status" value="1"/>
</dbReference>
<dbReference type="GO" id="GO:0009032">
    <property type="term" value="F:thymidine phosphorylase activity"/>
    <property type="evidence" value="ECO:0007669"/>
    <property type="project" value="TreeGrafter"/>
</dbReference>
<dbReference type="InterPro" id="IPR000312">
    <property type="entry name" value="Glycosyl_Trfase_fam3"/>
</dbReference>
<comment type="function">
    <text evidence="2">Catalyzes phosphorolysis of the pyrimidine nucleosides uridine, thymidine and 2'-deoxyuridine with the formation of the corresponding pyrimidine base and ribose-1-phosphate.</text>
</comment>
<dbReference type="InterPro" id="IPR000053">
    <property type="entry name" value="Thymidine/pyrmidine_PPase"/>
</dbReference>
<dbReference type="Proteomes" id="UP000284841">
    <property type="component" value="Unassembled WGS sequence"/>
</dbReference>
<evidence type="ECO:0000256" key="2">
    <source>
        <dbReference type="ARBA" id="ARBA00003877"/>
    </source>
</evidence>
<dbReference type="EC" id="2.4.2.2" evidence="5"/>
<dbReference type="Pfam" id="PF07831">
    <property type="entry name" value="PYNP_C"/>
    <property type="match status" value="1"/>
</dbReference>
<dbReference type="SMART" id="SM00941">
    <property type="entry name" value="PYNP_C"/>
    <property type="match status" value="1"/>
</dbReference>
<comment type="caution">
    <text evidence="12">The sequence shown here is derived from an EMBL/GenBank/DDBJ whole genome shotgun (WGS) entry which is preliminary data.</text>
</comment>
<dbReference type="AlphaFoldDB" id="A0A415E6K6"/>
<dbReference type="Pfam" id="PF02885">
    <property type="entry name" value="Glycos_trans_3N"/>
    <property type="match status" value="1"/>
</dbReference>
<dbReference type="PANTHER" id="PTHR10515">
    <property type="entry name" value="THYMIDINE PHOSPHORYLASE"/>
    <property type="match status" value="1"/>
</dbReference>
<evidence type="ECO:0000256" key="10">
    <source>
        <dbReference type="ARBA" id="ARBA00048525"/>
    </source>
</evidence>
<dbReference type="InterPro" id="IPR017459">
    <property type="entry name" value="Glycosyl_Trfase_fam3_N_dom"/>
</dbReference>
<dbReference type="NCBIfam" id="NF004747">
    <property type="entry name" value="PRK06078.1"/>
    <property type="match status" value="1"/>
</dbReference>
<dbReference type="Pfam" id="PF00591">
    <property type="entry name" value="Glycos_transf_3"/>
    <property type="match status" value="1"/>
</dbReference>
<name>A0A415E6K6_9FIRM</name>
<dbReference type="STRING" id="1776384.GCA_900086585_02654"/>
<evidence type="ECO:0000256" key="1">
    <source>
        <dbReference type="ARBA" id="ARBA00001066"/>
    </source>
</evidence>
<dbReference type="PROSITE" id="PS00647">
    <property type="entry name" value="THYMID_PHOSPHORYLASE"/>
    <property type="match status" value="1"/>
</dbReference>
<dbReference type="InterPro" id="IPR035902">
    <property type="entry name" value="Nuc_phospho_transferase"/>
</dbReference>
<sequence length="435" mass="46045">MNMNDIILKKRDGGKLTQAEIQYFVKGYVAEEIPDYQASALLMAIYFQKMDKEETFELTNAMRYSGDNIDLSGIKGIKVDKHSTGGVGDKTTLIVAPLAAACGVPIAKMSGRGLGFTGGTVDKLEAIPGFQTALEAGQFLSQVNEIGISVIGQTAHITPADKKLYALRDVTGTVENLSLIAASIMSKKLAAGSDAIVLDVKCGNGAFMDNLADAAALGRMMCEIGVAAGRRTVAAITDMSQPLGQAVGNSLEIIEAIETLKGNGPEDITELSLRLAGIMIYLGGRVKTHAEGQIMAQQALVSGAGLEKLKSFIAKQGGDTAVVDDYSRFPRASVKKDIVAWESGFVHGISAKSIGLASQHTGAGRATKEDAVDLAAGIYIHKKVGDRVYKGESLATVYGNNKNKVANAEKEAAKAFSINREKPDRPEMMKEILGL</sequence>
<dbReference type="PIRSF" id="PIRSF000478">
    <property type="entry name" value="TP_PyNP"/>
    <property type="match status" value="1"/>
</dbReference>
<organism evidence="12 13">
    <name type="scientific">Emergencia timonensis</name>
    <dbReference type="NCBI Taxonomy" id="1776384"/>
    <lineage>
        <taxon>Bacteria</taxon>
        <taxon>Bacillati</taxon>
        <taxon>Bacillota</taxon>
        <taxon>Clostridia</taxon>
        <taxon>Peptostreptococcales</taxon>
        <taxon>Anaerovoracaceae</taxon>
        <taxon>Emergencia</taxon>
    </lineage>
</organism>
<comment type="similarity">
    <text evidence="3">Belongs to the thymidine/pyrimidine-nucleoside phosphorylase family.</text>
</comment>
<accession>A0A415E6K6</accession>
<evidence type="ECO:0000313" key="12">
    <source>
        <dbReference type="EMBL" id="RHJ89349.1"/>
    </source>
</evidence>
<evidence type="ECO:0000256" key="8">
    <source>
        <dbReference type="ARBA" id="ARBA00022679"/>
    </source>
</evidence>
<feature type="domain" description="Pyrimidine nucleoside phosphorylase C-terminal" evidence="11">
    <location>
        <begin position="345"/>
        <end position="419"/>
    </location>
</feature>
<dbReference type="GO" id="GO:0006213">
    <property type="term" value="P:pyrimidine nucleoside metabolic process"/>
    <property type="evidence" value="ECO:0007669"/>
    <property type="project" value="InterPro"/>
</dbReference>
<dbReference type="SUPFAM" id="SSF52418">
    <property type="entry name" value="Nucleoside phosphorylase/phosphoribosyltransferase catalytic domain"/>
    <property type="match status" value="1"/>
</dbReference>
<evidence type="ECO:0000256" key="9">
    <source>
        <dbReference type="ARBA" id="ARBA00048453"/>
    </source>
</evidence>